<accession>A0AAN6MVG8</accession>
<keyword evidence="2" id="KW-1185">Reference proteome</keyword>
<organism evidence="1 2">
    <name type="scientific">Staphylotrichum tortipilum</name>
    <dbReference type="NCBI Taxonomy" id="2831512"/>
    <lineage>
        <taxon>Eukaryota</taxon>
        <taxon>Fungi</taxon>
        <taxon>Dikarya</taxon>
        <taxon>Ascomycota</taxon>
        <taxon>Pezizomycotina</taxon>
        <taxon>Sordariomycetes</taxon>
        <taxon>Sordariomycetidae</taxon>
        <taxon>Sordariales</taxon>
        <taxon>Chaetomiaceae</taxon>
        <taxon>Staphylotrichum</taxon>
    </lineage>
</organism>
<comment type="caution">
    <text evidence="1">The sequence shown here is derived from an EMBL/GenBank/DDBJ whole genome shotgun (WGS) entry which is preliminary data.</text>
</comment>
<reference evidence="1" key="2">
    <citation type="submission" date="2023-05" db="EMBL/GenBank/DDBJ databases">
        <authorList>
            <consortium name="Lawrence Berkeley National Laboratory"/>
            <person name="Steindorff A."/>
            <person name="Hensen N."/>
            <person name="Bonometti L."/>
            <person name="Westerberg I."/>
            <person name="Brannstrom I.O."/>
            <person name="Guillou S."/>
            <person name="Cros-Aarteil S."/>
            <person name="Calhoun S."/>
            <person name="Haridas S."/>
            <person name="Kuo A."/>
            <person name="Mondo S."/>
            <person name="Pangilinan J."/>
            <person name="Riley R."/>
            <person name="Labutti K."/>
            <person name="Andreopoulos B."/>
            <person name="Lipzen A."/>
            <person name="Chen C."/>
            <person name="Yanf M."/>
            <person name="Daum C."/>
            <person name="Ng V."/>
            <person name="Clum A."/>
            <person name="Ohm R."/>
            <person name="Martin F."/>
            <person name="Silar P."/>
            <person name="Natvig D."/>
            <person name="Lalanne C."/>
            <person name="Gautier V."/>
            <person name="Ament-Velasquez S.L."/>
            <person name="Kruys A."/>
            <person name="Hutchinson M.I."/>
            <person name="Powell A.J."/>
            <person name="Barry K."/>
            <person name="Miller A.N."/>
            <person name="Grigoriev I.V."/>
            <person name="Debuchy R."/>
            <person name="Gladieux P."/>
            <person name="Thoren M.H."/>
            <person name="Johannesson H."/>
        </authorList>
    </citation>
    <scope>NUCLEOTIDE SEQUENCE</scope>
    <source>
        <strain evidence="1">CBS 103.79</strain>
    </source>
</reference>
<dbReference type="Proteomes" id="UP001303889">
    <property type="component" value="Unassembled WGS sequence"/>
</dbReference>
<evidence type="ECO:0000313" key="1">
    <source>
        <dbReference type="EMBL" id="KAK3906402.1"/>
    </source>
</evidence>
<reference evidence="1" key="1">
    <citation type="journal article" date="2023" name="Mol. Phylogenet. Evol.">
        <title>Genome-scale phylogeny and comparative genomics of the fungal order Sordariales.</title>
        <authorList>
            <person name="Hensen N."/>
            <person name="Bonometti L."/>
            <person name="Westerberg I."/>
            <person name="Brannstrom I.O."/>
            <person name="Guillou S."/>
            <person name="Cros-Aarteil S."/>
            <person name="Calhoun S."/>
            <person name="Haridas S."/>
            <person name="Kuo A."/>
            <person name="Mondo S."/>
            <person name="Pangilinan J."/>
            <person name="Riley R."/>
            <person name="LaButti K."/>
            <person name="Andreopoulos B."/>
            <person name="Lipzen A."/>
            <person name="Chen C."/>
            <person name="Yan M."/>
            <person name="Daum C."/>
            <person name="Ng V."/>
            <person name="Clum A."/>
            <person name="Steindorff A."/>
            <person name="Ohm R.A."/>
            <person name="Martin F."/>
            <person name="Silar P."/>
            <person name="Natvig D.O."/>
            <person name="Lalanne C."/>
            <person name="Gautier V."/>
            <person name="Ament-Velasquez S.L."/>
            <person name="Kruys A."/>
            <person name="Hutchinson M.I."/>
            <person name="Powell A.J."/>
            <person name="Barry K."/>
            <person name="Miller A.N."/>
            <person name="Grigoriev I.V."/>
            <person name="Debuchy R."/>
            <person name="Gladieux P."/>
            <person name="Hiltunen Thoren M."/>
            <person name="Johannesson H."/>
        </authorList>
    </citation>
    <scope>NUCLEOTIDE SEQUENCE</scope>
    <source>
        <strain evidence="1">CBS 103.79</strain>
    </source>
</reference>
<evidence type="ECO:0000313" key="2">
    <source>
        <dbReference type="Proteomes" id="UP001303889"/>
    </source>
</evidence>
<dbReference type="EMBL" id="MU855328">
    <property type="protein sequence ID" value="KAK3906402.1"/>
    <property type="molecule type" value="Genomic_DNA"/>
</dbReference>
<proteinExistence type="predicted"/>
<protein>
    <submittedName>
        <fullName evidence="1">Uncharacterized protein</fullName>
    </submittedName>
</protein>
<dbReference type="AlphaFoldDB" id="A0AAN6MVG8"/>
<sequence length="141" mass="14537">MCGPSTPSTTPRVGARVDFFPAPGRTLPLGNLLFLNPSSPTSRHATHVRFCQSTPTTCLDSSVLVSIHMTGDLTKPLADSGLMREFTLCGGGSGGEDGVDMALGGKALELGVGDEGIIGRRVSMRLGGEVVADGIVGFNFS</sequence>
<gene>
    <name evidence="1" type="ORF">C8A05DRAFT_29762</name>
</gene>
<name>A0AAN6MVG8_9PEZI</name>